<name>A0A2D4N901_9SAUR</name>
<organism evidence="3">
    <name type="scientific">Micrurus spixii</name>
    <name type="common">Amazon coral snake</name>
    <dbReference type="NCBI Taxonomy" id="129469"/>
    <lineage>
        <taxon>Eukaryota</taxon>
        <taxon>Metazoa</taxon>
        <taxon>Chordata</taxon>
        <taxon>Craniata</taxon>
        <taxon>Vertebrata</taxon>
        <taxon>Euteleostomi</taxon>
        <taxon>Lepidosauria</taxon>
        <taxon>Squamata</taxon>
        <taxon>Bifurcata</taxon>
        <taxon>Unidentata</taxon>
        <taxon>Episquamata</taxon>
        <taxon>Toxicofera</taxon>
        <taxon>Serpentes</taxon>
        <taxon>Colubroidea</taxon>
        <taxon>Elapidae</taxon>
        <taxon>Elapinae</taxon>
        <taxon>Micrurus</taxon>
    </lineage>
</organism>
<dbReference type="GO" id="GO:0005886">
    <property type="term" value="C:plasma membrane"/>
    <property type="evidence" value="ECO:0007669"/>
    <property type="project" value="UniProtKB-SubCell"/>
</dbReference>
<dbReference type="PANTHER" id="PTHR12064">
    <property type="entry name" value="METAL TRANSPORTER CNNM"/>
    <property type="match status" value="1"/>
</dbReference>
<sequence>MYQRNQPVNYFVLILQGRVEVEIGKEGLKFENGAFTYYGVSALTAPSSVHQSPVSTLRMNRREQQVDGTDPTNYSAYCPDYTVRALTDLQFIKVTRLQYLNALMASRIQNSPQSPEAVDLKIIPSSQTKLLNDKNAATGKSRSKFNLQEETSQSTGV</sequence>
<reference evidence="3" key="1">
    <citation type="submission" date="2017-07" db="EMBL/GenBank/DDBJ databases">
        <authorList>
            <person name="Mikheyev A."/>
            <person name="Grau M."/>
        </authorList>
    </citation>
    <scope>NUCLEOTIDE SEQUENCE</scope>
    <source>
        <tissue evidence="3">Venom_gland</tissue>
    </source>
</reference>
<evidence type="ECO:0000256" key="2">
    <source>
        <dbReference type="SAM" id="MobiDB-lite"/>
    </source>
</evidence>
<comment type="subcellular location">
    <subcellularLocation>
        <location evidence="1">Cell membrane</location>
        <topology evidence="1">Multi-pass membrane protein</topology>
    </subcellularLocation>
</comment>
<dbReference type="EMBL" id="IACM01161383">
    <property type="protein sequence ID" value="LAB41649.1"/>
    <property type="molecule type" value="Transcribed_RNA"/>
</dbReference>
<reference evidence="3" key="2">
    <citation type="submission" date="2017-11" db="EMBL/GenBank/DDBJ databases">
        <title>Coralsnake Venomics: Analyses of Venom Gland Transcriptomes and Proteomes of Six Brazilian Taxa.</title>
        <authorList>
            <person name="Aird S.D."/>
            <person name="Jorge da Silva N."/>
            <person name="Qiu L."/>
            <person name="Villar-Briones A."/>
            <person name="Aparecida-Saddi V."/>
            <person name="Campos-Telles M.P."/>
            <person name="Grau M."/>
            <person name="Mikheyev A.S."/>
        </authorList>
    </citation>
    <scope>NUCLEOTIDE SEQUENCE</scope>
    <source>
        <tissue evidence="3">Venom_gland</tissue>
    </source>
</reference>
<feature type="region of interest" description="Disordered" evidence="2">
    <location>
        <begin position="131"/>
        <end position="157"/>
    </location>
</feature>
<evidence type="ECO:0000256" key="1">
    <source>
        <dbReference type="RuleBase" id="RU369091"/>
    </source>
</evidence>
<dbReference type="Pfam" id="PF25562">
    <property type="entry name" value="CNBH_CNNM2_C"/>
    <property type="match status" value="1"/>
</dbReference>
<dbReference type="AlphaFoldDB" id="A0A2D4N901"/>
<proteinExistence type="inferred from homology"/>
<dbReference type="InterPro" id="IPR045095">
    <property type="entry name" value="ACDP"/>
</dbReference>
<feature type="compositionally biased region" description="Polar residues" evidence="2">
    <location>
        <begin position="138"/>
        <end position="157"/>
    </location>
</feature>
<evidence type="ECO:0000313" key="3">
    <source>
        <dbReference type="EMBL" id="LAB41649.1"/>
    </source>
</evidence>
<dbReference type="GO" id="GO:0022857">
    <property type="term" value="F:transmembrane transporter activity"/>
    <property type="evidence" value="ECO:0007669"/>
    <property type="project" value="UniProtKB-UniRule"/>
</dbReference>
<dbReference type="GO" id="GO:0010960">
    <property type="term" value="P:magnesium ion homeostasis"/>
    <property type="evidence" value="ECO:0007669"/>
    <property type="project" value="InterPro"/>
</dbReference>
<comment type="function">
    <text evidence="1">Metal transporter.</text>
</comment>
<protein>
    <recommendedName>
        <fullName evidence="1">Metal transporter</fullName>
    </recommendedName>
</protein>
<comment type="similarity">
    <text evidence="1">Belongs to the ACDP family.</text>
</comment>
<dbReference type="PANTHER" id="PTHR12064:SF27">
    <property type="entry name" value="METAL TRANSPORTER CNNM3"/>
    <property type="match status" value="1"/>
</dbReference>
<accession>A0A2D4N901</accession>